<name>X1MEJ2_9ZZZZ</name>
<reference evidence="1" key="1">
    <citation type="journal article" date="2014" name="Front. Microbiol.">
        <title>High frequency of phylogenetically diverse reductive dehalogenase-homologous genes in deep subseafloor sedimentary metagenomes.</title>
        <authorList>
            <person name="Kawai M."/>
            <person name="Futagami T."/>
            <person name="Toyoda A."/>
            <person name="Takaki Y."/>
            <person name="Nishi S."/>
            <person name="Hori S."/>
            <person name="Arai W."/>
            <person name="Tsubouchi T."/>
            <person name="Morono Y."/>
            <person name="Uchiyama I."/>
            <person name="Ito T."/>
            <person name="Fujiyama A."/>
            <person name="Inagaki F."/>
            <person name="Takami H."/>
        </authorList>
    </citation>
    <scope>NUCLEOTIDE SEQUENCE</scope>
    <source>
        <strain evidence="1">Expedition CK06-06</strain>
    </source>
</reference>
<evidence type="ECO:0000313" key="1">
    <source>
        <dbReference type="EMBL" id="GAI04799.1"/>
    </source>
</evidence>
<feature type="non-terminal residue" evidence="1">
    <location>
        <position position="1"/>
    </location>
</feature>
<protein>
    <submittedName>
        <fullName evidence="1">Uncharacterized protein</fullName>
    </submittedName>
</protein>
<organism evidence="1">
    <name type="scientific">marine sediment metagenome</name>
    <dbReference type="NCBI Taxonomy" id="412755"/>
    <lineage>
        <taxon>unclassified sequences</taxon>
        <taxon>metagenomes</taxon>
        <taxon>ecological metagenomes</taxon>
    </lineage>
</organism>
<feature type="non-terminal residue" evidence="1">
    <location>
        <position position="278"/>
    </location>
</feature>
<dbReference type="EMBL" id="BARV01004589">
    <property type="protein sequence ID" value="GAI04799.1"/>
    <property type="molecule type" value="Genomic_DNA"/>
</dbReference>
<dbReference type="AlphaFoldDB" id="X1MEJ2"/>
<proteinExistence type="predicted"/>
<comment type="caution">
    <text evidence="1">The sequence shown here is derived from an EMBL/GenBank/DDBJ whole genome shotgun (WGS) entry which is preliminary data.</text>
</comment>
<gene>
    <name evidence="1" type="ORF">S06H3_10076</name>
</gene>
<accession>X1MEJ2</accession>
<sequence length="278" mass="31044">VAQTLDSARYILDQYNEHLQEEIEPPPFEDLIVPDDRLVIPATVDTDPGTLRLESKGKWITVYIELPIHPELPKFDVTQINLNTVRLNGQISAENNPKYDFVTNPDSYLMDHDDDGLLERMVKFDKAGVQDILEPGNRVKIELTGSLIDGRPFYGLDWIKVIGGKDLKDSANSTQDLTLDTVYPTIDTIDLEEADNTECIECSAGAMGVLSKQEAQPEIGSDFSLYQRFIFTLPGGYVATGVGMRNRGYGDITISGIPSGSTIEKAYLYWDILDNVEY</sequence>